<organism evidence="1 2">
    <name type="scientific">Polaribacter haliotis</name>
    <dbReference type="NCBI Taxonomy" id="1888915"/>
    <lineage>
        <taxon>Bacteria</taxon>
        <taxon>Pseudomonadati</taxon>
        <taxon>Bacteroidota</taxon>
        <taxon>Flavobacteriia</taxon>
        <taxon>Flavobacteriales</taxon>
        <taxon>Flavobacteriaceae</taxon>
    </lineage>
</organism>
<proteinExistence type="predicted"/>
<dbReference type="AlphaFoldDB" id="A0A7L8AF66"/>
<dbReference type="EMBL" id="CP061813">
    <property type="protein sequence ID" value="QOD60655.1"/>
    <property type="molecule type" value="Genomic_DNA"/>
</dbReference>
<reference evidence="1 2" key="1">
    <citation type="journal article" date="2016" name="Int. J. Syst. Evol. Microbiol.">
        <title>Polaribacter haliotis sp. nov., isolated from the gut of abalone Haliotis discus hannai.</title>
        <authorList>
            <person name="Kim Y.O."/>
            <person name="Park I.S."/>
            <person name="Park S."/>
            <person name="Nam B.H."/>
            <person name="Park J.M."/>
            <person name="Kim D.G."/>
            <person name="Yoon J.H."/>
        </authorList>
    </citation>
    <scope>NUCLEOTIDE SEQUENCE [LARGE SCALE GENOMIC DNA]</scope>
    <source>
        <strain evidence="1 2">KCTC 52418</strain>
    </source>
</reference>
<sequence length="121" mass="13629">MLVDFSEQIVTDLNARTELLALLDKDAISALISEAEDGESFVNYFIKKNSNITKDNATEYQVIIESWSSNYTKSITIADQVVEALKASSNYYDYLSAESEPVRIEAGNTYIVTKQIFNIKQ</sequence>
<dbReference type="OrthoDB" id="9864091at2"/>
<evidence type="ECO:0000313" key="1">
    <source>
        <dbReference type="EMBL" id="QOD60655.1"/>
    </source>
</evidence>
<name>A0A7L8AF66_9FLAO</name>
<accession>A0A7L8AF66</accession>
<keyword evidence="2" id="KW-1185">Reference proteome</keyword>
<dbReference type="RefSeq" id="WP_088354288.1">
    <property type="nucleotide sequence ID" value="NZ_CP061813.1"/>
</dbReference>
<dbReference type="Proteomes" id="UP000516764">
    <property type="component" value="Chromosome"/>
</dbReference>
<gene>
    <name evidence="1" type="ORF">H9I45_15145</name>
</gene>
<evidence type="ECO:0000313" key="2">
    <source>
        <dbReference type="Proteomes" id="UP000516764"/>
    </source>
</evidence>
<dbReference type="KEGG" id="phal:H9I45_15145"/>
<protein>
    <submittedName>
        <fullName evidence="1">Uncharacterized protein</fullName>
    </submittedName>
</protein>